<protein>
    <recommendedName>
        <fullName evidence="2">Tetratrico peptide repeat group 5 domain-containing protein</fullName>
    </recommendedName>
</protein>
<accession>X1TLK0</accession>
<dbReference type="Gene3D" id="1.25.40.10">
    <property type="entry name" value="Tetratricopeptide repeat domain"/>
    <property type="match status" value="1"/>
</dbReference>
<evidence type="ECO:0000313" key="1">
    <source>
        <dbReference type="EMBL" id="GAJ06139.1"/>
    </source>
</evidence>
<dbReference type="EMBL" id="BARW01034412">
    <property type="protein sequence ID" value="GAJ06139.1"/>
    <property type="molecule type" value="Genomic_DNA"/>
</dbReference>
<name>X1TLK0_9ZZZZ</name>
<dbReference type="AlphaFoldDB" id="X1TLK0"/>
<feature type="non-terminal residue" evidence="1">
    <location>
        <position position="231"/>
    </location>
</feature>
<dbReference type="SUPFAM" id="SSF48452">
    <property type="entry name" value="TPR-like"/>
    <property type="match status" value="1"/>
</dbReference>
<evidence type="ECO:0008006" key="2">
    <source>
        <dbReference type="Google" id="ProtNLM"/>
    </source>
</evidence>
<reference evidence="1" key="1">
    <citation type="journal article" date="2014" name="Front. Microbiol.">
        <title>High frequency of phylogenetically diverse reductive dehalogenase-homologous genes in deep subseafloor sedimentary metagenomes.</title>
        <authorList>
            <person name="Kawai M."/>
            <person name="Futagami T."/>
            <person name="Toyoda A."/>
            <person name="Takaki Y."/>
            <person name="Nishi S."/>
            <person name="Hori S."/>
            <person name="Arai W."/>
            <person name="Tsubouchi T."/>
            <person name="Morono Y."/>
            <person name="Uchiyama I."/>
            <person name="Ito T."/>
            <person name="Fujiyama A."/>
            <person name="Inagaki F."/>
            <person name="Takami H."/>
        </authorList>
    </citation>
    <scope>NUCLEOTIDE SEQUENCE</scope>
    <source>
        <strain evidence="1">Expedition CK06-06</strain>
    </source>
</reference>
<organism evidence="1">
    <name type="scientific">marine sediment metagenome</name>
    <dbReference type="NCBI Taxonomy" id="412755"/>
    <lineage>
        <taxon>unclassified sequences</taxon>
        <taxon>metagenomes</taxon>
        <taxon>ecological metagenomes</taxon>
    </lineage>
</organism>
<proteinExistence type="predicted"/>
<dbReference type="InterPro" id="IPR011990">
    <property type="entry name" value="TPR-like_helical_dom_sf"/>
</dbReference>
<comment type="caution">
    <text evidence="1">The sequence shown here is derived from an EMBL/GenBank/DDBJ whole genome shotgun (WGS) entry which is preliminary data.</text>
</comment>
<sequence>ELRPEDFPDSPASWFDGAVNNNPSSALAYIVRAGFHRRSKDIAKTLTDLEQAEQQDLSDPEVLLRLAEEFINADILDKAEEHLAAVQTATPTDQGLWRIWALLALKSKSQEKMLEIAETGLKELSSQPWDFMPLATELFIRGGRLDRAADCISEMNLKDVSPVPVAFLEGLLAAERGNLFEAVKYWQQSIGLGNKSSQVRLVLASALSLLGNTQTALGHLRTLVSERPELF</sequence>
<feature type="non-terminal residue" evidence="1">
    <location>
        <position position="1"/>
    </location>
</feature>
<gene>
    <name evidence="1" type="ORF">S12H4_53944</name>
</gene>